<dbReference type="InterPro" id="IPR033379">
    <property type="entry name" value="Acid_Pase_AS"/>
</dbReference>
<evidence type="ECO:0008006" key="5">
    <source>
        <dbReference type="Google" id="ProtNLM"/>
    </source>
</evidence>
<keyword evidence="4" id="KW-1185">Reference proteome</keyword>
<dbReference type="GO" id="GO:0003993">
    <property type="term" value="F:acid phosphatase activity"/>
    <property type="evidence" value="ECO:0007669"/>
    <property type="project" value="TreeGrafter"/>
</dbReference>
<protein>
    <recommendedName>
        <fullName evidence="5">Acid phosphatase</fullName>
    </recommendedName>
</protein>
<dbReference type="PROSITE" id="PS00616">
    <property type="entry name" value="HIS_ACID_PHOSPHAT_1"/>
    <property type="match status" value="1"/>
</dbReference>
<dbReference type="PANTHER" id="PTHR20963">
    <property type="entry name" value="MULTIPLE INOSITOL POLYPHOSPHATE PHOSPHATASE-RELATED"/>
    <property type="match status" value="1"/>
</dbReference>
<evidence type="ECO:0000313" key="4">
    <source>
        <dbReference type="Proteomes" id="UP000053593"/>
    </source>
</evidence>
<dbReference type="HOGENOM" id="CLU_020880_2_2_1"/>
<keyword evidence="2" id="KW-0732">Signal</keyword>
<feature type="signal peptide" evidence="2">
    <location>
        <begin position="1"/>
        <end position="18"/>
    </location>
</feature>
<reference evidence="3 4" key="1">
    <citation type="submission" date="2014-04" db="EMBL/GenBank/DDBJ databases">
        <title>Evolutionary Origins and Diversification of the Mycorrhizal Mutualists.</title>
        <authorList>
            <consortium name="DOE Joint Genome Institute"/>
            <consortium name="Mycorrhizal Genomics Consortium"/>
            <person name="Kohler A."/>
            <person name="Kuo A."/>
            <person name="Nagy L.G."/>
            <person name="Floudas D."/>
            <person name="Copeland A."/>
            <person name="Barry K.W."/>
            <person name="Cichocki N."/>
            <person name="Veneault-Fourrey C."/>
            <person name="LaButti K."/>
            <person name="Lindquist E.A."/>
            <person name="Lipzen A."/>
            <person name="Lundell T."/>
            <person name="Morin E."/>
            <person name="Murat C."/>
            <person name="Riley R."/>
            <person name="Ohm R."/>
            <person name="Sun H."/>
            <person name="Tunlid A."/>
            <person name="Henrissat B."/>
            <person name="Grigoriev I.V."/>
            <person name="Hibbett D.S."/>
            <person name="Martin F."/>
        </authorList>
    </citation>
    <scope>NUCLEOTIDE SEQUENCE [LARGE SCALE GENOMIC DNA]</scope>
    <source>
        <strain evidence="3 4">FD-317 M1</strain>
    </source>
</reference>
<accession>A0A0D0C6I5</accession>
<evidence type="ECO:0000256" key="2">
    <source>
        <dbReference type="SAM" id="SignalP"/>
    </source>
</evidence>
<keyword evidence="1" id="KW-0378">Hydrolase</keyword>
<dbReference type="SUPFAM" id="SSF53254">
    <property type="entry name" value="Phosphoglycerate mutase-like"/>
    <property type="match status" value="1"/>
</dbReference>
<dbReference type="Proteomes" id="UP000053593">
    <property type="component" value="Unassembled WGS sequence"/>
</dbReference>
<dbReference type="InterPro" id="IPR029033">
    <property type="entry name" value="His_PPase_superfam"/>
</dbReference>
<feature type="chain" id="PRO_5002220083" description="Acid phosphatase" evidence="2">
    <location>
        <begin position="19"/>
        <end position="559"/>
    </location>
</feature>
<name>A0A0D0C6I5_9AGAR</name>
<evidence type="ECO:0000256" key="1">
    <source>
        <dbReference type="ARBA" id="ARBA00022801"/>
    </source>
</evidence>
<dbReference type="EMBL" id="KN834763">
    <property type="protein sequence ID" value="KIK63761.1"/>
    <property type="molecule type" value="Genomic_DNA"/>
</dbReference>
<dbReference type="Pfam" id="PF00328">
    <property type="entry name" value="His_Phos_2"/>
    <property type="match status" value="1"/>
</dbReference>
<dbReference type="InterPro" id="IPR000560">
    <property type="entry name" value="His_Pase_clade-2"/>
</dbReference>
<sequence>MFLLSAFVSAALASQVNAAAAGKASSAGKASTFAGATSTFQFPPADAIATASLVDSFFPDASEVGFPGATPTGDEAESVATAPAIAPVDAYFPLVRPDTSDNKGKSFDVVDSWANLSPMQSLDPNSFGLGSASEQIPEQCTLNQVFLLHRHGARYPTGGSSPAVFAAAINAAAGNRTLVATGPLDFLNTWTYKLGAEILTPFGREQLFELGVGFRVKYGDLLKNFTGLPVWRTTSEERMVDSALHFAAGFFGVQSYQSDYHQLIEIESSGFNTTLAPYDNCPNANNAIEDIGVNATTIWANVYLKDAQKRLQAHLPGFNLTIFDVLAMQTLCPYETVALGYSAFCDLFTEEEWRGFAYSIDLGFWYTNGPGNPAVSAQGIGWVHELVSRLTQTRITTFDSTVNKTIVSSNITFPLNQPIFVDASHDTVITAILTAMNFTNLAAGGPLPLTHIPKDRTYIVQELAPFGSRLVGQVLDCEKSGAPSHIRWILNDAVLPQTGIGKCKYDSNGLCELDTFIAGMKQRIEEVDFQFDCFANYTFTLEGDTITTGQFPQNRKHQN</sequence>
<gene>
    <name evidence="3" type="ORF">GYMLUDRAFT_40825</name>
</gene>
<dbReference type="OrthoDB" id="6509975at2759"/>
<dbReference type="CDD" id="cd07061">
    <property type="entry name" value="HP_HAP_like"/>
    <property type="match status" value="1"/>
</dbReference>
<dbReference type="PANTHER" id="PTHR20963:SF42">
    <property type="entry name" value="PHOSPHOGLYCERATE MUTASE-LIKE PROTEIN"/>
    <property type="match status" value="1"/>
</dbReference>
<evidence type="ECO:0000313" key="3">
    <source>
        <dbReference type="EMBL" id="KIK63761.1"/>
    </source>
</evidence>
<proteinExistence type="predicted"/>
<dbReference type="Gene3D" id="3.40.50.1240">
    <property type="entry name" value="Phosphoglycerate mutase-like"/>
    <property type="match status" value="1"/>
</dbReference>
<dbReference type="AlphaFoldDB" id="A0A0D0C6I5"/>
<organism evidence="3 4">
    <name type="scientific">Collybiopsis luxurians FD-317 M1</name>
    <dbReference type="NCBI Taxonomy" id="944289"/>
    <lineage>
        <taxon>Eukaryota</taxon>
        <taxon>Fungi</taxon>
        <taxon>Dikarya</taxon>
        <taxon>Basidiomycota</taxon>
        <taxon>Agaricomycotina</taxon>
        <taxon>Agaricomycetes</taxon>
        <taxon>Agaricomycetidae</taxon>
        <taxon>Agaricales</taxon>
        <taxon>Marasmiineae</taxon>
        <taxon>Omphalotaceae</taxon>
        <taxon>Collybiopsis</taxon>
        <taxon>Collybiopsis luxurians</taxon>
    </lineage>
</organism>